<evidence type="ECO:0000313" key="8">
    <source>
        <dbReference type="EMBL" id="KAK7115246.1"/>
    </source>
</evidence>
<dbReference type="Gene3D" id="3.30.450.30">
    <property type="entry name" value="Dynein light chain 2a, cytoplasmic"/>
    <property type="match status" value="1"/>
</dbReference>
<dbReference type="Proteomes" id="UP001374579">
    <property type="component" value="Unassembled WGS sequence"/>
</dbReference>
<keyword evidence="4" id="KW-0963">Cytoplasm</keyword>
<keyword evidence="9" id="KW-1185">Reference proteome</keyword>
<dbReference type="InterPro" id="IPR005455">
    <property type="entry name" value="PFN_euk"/>
</dbReference>
<dbReference type="Pfam" id="PF00235">
    <property type="entry name" value="Profilin"/>
    <property type="match status" value="1"/>
</dbReference>
<sequence>MSWEQWTDNLVAQNVYHAAIFGRDGNPWSCKNLTATPAEVKAIEEAIRLQKQDIFTSGVTLNNEKWAALRLEENVLVIKGKDDKIKEKTMTVALTKQALVFGCNKDGTVQANHVRDATEKLAASLETAGY</sequence>
<evidence type="ECO:0000256" key="1">
    <source>
        <dbReference type="ARBA" id="ARBA00004245"/>
    </source>
</evidence>
<dbReference type="GO" id="GO:0005938">
    <property type="term" value="C:cell cortex"/>
    <property type="evidence" value="ECO:0007669"/>
    <property type="project" value="TreeGrafter"/>
</dbReference>
<evidence type="ECO:0000256" key="5">
    <source>
        <dbReference type="ARBA" id="ARBA00023203"/>
    </source>
</evidence>
<evidence type="ECO:0000256" key="6">
    <source>
        <dbReference type="ARBA" id="ARBA00023212"/>
    </source>
</evidence>
<dbReference type="GO" id="GO:0005856">
    <property type="term" value="C:cytoskeleton"/>
    <property type="evidence" value="ECO:0007669"/>
    <property type="project" value="UniProtKB-SubCell"/>
</dbReference>
<comment type="subunit">
    <text evidence="3">Occurs in many kinds of cells as a complex with monomeric actin in a 1:1 ratio.</text>
</comment>
<keyword evidence="5 7" id="KW-0009">Actin-binding</keyword>
<dbReference type="PANTHER" id="PTHR11604">
    <property type="entry name" value="PROFILIN"/>
    <property type="match status" value="1"/>
</dbReference>
<dbReference type="PANTHER" id="PTHR11604:SF0">
    <property type="entry name" value="PROFILIN"/>
    <property type="match status" value="1"/>
</dbReference>
<comment type="caution">
    <text evidence="8">The sequence shown here is derived from an EMBL/GenBank/DDBJ whole genome shotgun (WGS) entry which is preliminary data.</text>
</comment>
<evidence type="ECO:0000256" key="4">
    <source>
        <dbReference type="ARBA" id="ARBA00022490"/>
    </source>
</evidence>
<dbReference type="EMBL" id="JBAMIC010000001">
    <property type="protein sequence ID" value="KAK7115246.1"/>
    <property type="molecule type" value="Genomic_DNA"/>
</dbReference>
<dbReference type="AlphaFoldDB" id="A0AAN9GPD6"/>
<proteinExistence type="inferred from homology"/>
<keyword evidence="6" id="KW-0206">Cytoskeleton</keyword>
<evidence type="ECO:0000256" key="3">
    <source>
        <dbReference type="ARBA" id="ARBA00011583"/>
    </source>
</evidence>
<comment type="similarity">
    <text evidence="2 7">Belongs to the profilin family.</text>
</comment>
<accession>A0AAN9GPD6</accession>
<comment type="subcellular location">
    <subcellularLocation>
        <location evidence="1">Cytoplasm</location>
        <location evidence="1">Cytoskeleton</location>
    </subcellularLocation>
</comment>
<evidence type="ECO:0000256" key="2">
    <source>
        <dbReference type="ARBA" id="ARBA00010058"/>
    </source>
</evidence>
<dbReference type="InterPro" id="IPR036140">
    <property type="entry name" value="PFN_sf"/>
</dbReference>
<reference evidence="8 9" key="1">
    <citation type="submission" date="2024-02" db="EMBL/GenBank/DDBJ databases">
        <title>Chromosome-scale genome assembly of the rough periwinkle Littorina saxatilis.</title>
        <authorList>
            <person name="De Jode A."/>
            <person name="Faria R."/>
            <person name="Formenti G."/>
            <person name="Sims Y."/>
            <person name="Smith T.P."/>
            <person name="Tracey A."/>
            <person name="Wood J.M.D."/>
            <person name="Zagrodzka Z.B."/>
            <person name="Johannesson K."/>
            <person name="Butlin R.K."/>
            <person name="Leder E.H."/>
        </authorList>
    </citation>
    <scope>NUCLEOTIDE SEQUENCE [LARGE SCALE GENOMIC DNA]</scope>
    <source>
        <strain evidence="8">Snail1</strain>
        <tissue evidence="8">Muscle</tissue>
    </source>
</reference>
<name>A0AAN9GPD6_9CAEN</name>
<organism evidence="8 9">
    <name type="scientific">Littorina saxatilis</name>
    <dbReference type="NCBI Taxonomy" id="31220"/>
    <lineage>
        <taxon>Eukaryota</taxon>
        <taxon>Metazoa</taxon>
        <taxon>Spiralia</taxon>
        <taxon>Lophotrochozoa</taxon>
        <taxon>Mollusca</taxon>
        <taxon>Gastropoda</taxon>
        <taxon>Caenogastropoda</taxon>
        <taxon>Littorinimorpha</taxon>
        <taxon>Littorinoidea</taxon>
        <taxon>Littorinidae</taxon>
        <taxon>Littorina</taxon>
    </lineage>
</organism>
<evidence type="ECO:0000256" key="7">
    <source>
        <dbReference type="RuleBase" id="RU003909"/>
    </source>
</evidence>
<dbReference type="SMART" id="SM00392">
    <property type="entry name" value="PROF"/>
    <property type="match status" value="1"/>
</dbReference>
<dbReference type="SUPFAM" id="SSF55770">
    <property type="entry name" value="Profilin (actin-binding protein)"/>
    <property type="match status" value="1"/>
</dbReference>
<protein>
    <recommendedName>
        <fullName evidence="7">Profilin</fullName>
    </recommendedName>
</protein>
<gene>
    <name evidence="8" type="ORF">V1264_001157</name>
</gene>
<dbReference type="GO" id="GO:0003785">
    <property type="term" value="F:actin monomer binding"/>
    <property type="evidence" value="ECO:0007669"/>
    <property type="project" value="TreeGrafter"/>
</dbReference>
<evidence type="ECO:0000313" key="9">
    <source>
        <dbReference type="Proteomes" id="UP001374579"/>
    </source>
</evidence>
<dbReference type="InterPro" id="IPR048278">
    <property type="entry name" value="PFN"/>
</dbReference>